<name>A0A0E9N354_9BACT</name>
<dbReference type="Proteomes" id="UP000033121">
    <property type="component" value="Unassembled WGS sequence"/>
</dbReference>
<dbReference type="STRING" id="1220578.FPE01S_03_01400"/>
<keyword evidence="3" id="KW-1185">Reference proteome</keyword>
<gene>
    <name evidence="2" type="ORF">FPE01S_03_01400</name>
</gene>
<dbReference type="EMBL" id="BBWV01000003">
    <property type="protein sequence ID" value="GAO44101.1"/>
    <property type="molecule type" value="Genomic_DNA"/>
</dbReference>
<comment type="caution">
    <text evidence="2">The sequence shown here is derived from an EMBL/GenBank/DDBJ whole genome shotgun (WGS) entry which is preliminary data.</text>
</comment>
<reference evidence="2 3" key="1">
    <citation type="submission" date="2015-04" db="EMBL/GenBank/DDBJ databases">
        <title>Whole genome shotgun sequence of Flavihumibacter petaseus NBRC 106054.</title>
        <authorList>
            <person name="Miyazawa S."/>
            <person name="Hosoyama A."/>
            <person name="Hashimoto M."/>
            <person name="Noguchi M."/>
            <person name="Tsuchikane K."/>
            <person name="Ohji S."/>
            <person name="Yamazoe A."/>
            <person name="Ichikawa N."/>
            <person name="Kimura A."/>
            <person name="Fujita N."/>
        </authorList>
    </citation>
    <scope>NUCLEOTIDE SEQUENCE [LARGE SCALE GENOMIC DNA]</scope>
    <source>
        <strain evidence="2 3">NBRC 106054</strain>
    </source>
</reference>
<proteinExistence type="predicted"/>
<protein>
    <recommendedName>
        <fullName evidence="4">PA14 domain-containing protein</fullName>
    </recommendedName>
</protein>
<organism evidence="2 3">
    <name type="scientific">Flavihumibacter petaseus NBRC 106054</name>
    <dbReference type="NCBI Taxonomy" id="1220578"/>
    <lineage>
        <taxon>Bacteria</taxon>
        <taxon>Pseudomonadati</taxon>
        <taxon>Bacteroidota</taxon>
        <taxon>Chitinophagia</taxon>
        <taxon>Chitinophagales</taxon>
        <taxon>Chitinophagaceae</taxon>
        <taxon>Flavihumibacter</taxon>
    </lineage>
</organism>
<evidence type="ECO:0008006" key="4">
    <source>
        <dbReference type="Google" id="ProtNLM"/>
    </source>
</evidence>
<evidence type="ECO:0000313" key="2">
    <source>
        <dbReference type="EMBL" id="GAO44101.1"/>
    </source>
</evidence>
<accession>A0A0E9N354</accession>
<dbReference type="Gene3D" id="2.60.120.260">
    <property type="entry name" value="Galactose-binding domain-like"/>
    <property type="match status" value="1"/>
</dbReference>
<feature type="region of interest" description="Disordered" evidence="1">
    <location>
        <begin position="29"/>
        <end position="55"/>
    </location>
</feature>
<evidence type="ECO:0000313" key="3">
    <source>
        <dbReference type="Proteomes" id="UP000033121"/>
    </source>
</evidence>
<evidence type="ECO:0000256" key="1">
    <source>
        <dbReference type="SAM" id="MobiDB-lite"/>
    </source>
</evidence>
<sequence length="2267" mass="248838">MLILFSYSFVPAMGNKHVLPVSASKPYRFTASNKPRDQKPSPAPAFKTPAAAGTNRLVKRHPDSSAIGGPSQPEMSSFKSVGTDNMVNLFTGDFSYNIPLLDVGGYPVNIFYNGGISMEQEASWVGLGWNINPGNINRNMRGVPDDFNGEDLMVQRQKMKPNTTWGVSLAGDFEMGGVKNMAGISFGGSVGISNNSYLGPALELSTKGGVNLSIAKKTVGEKSAMGVGAGLSATVSSRDGLSLSPNVSLTSQSFANAKGLSVGIGLSTSYNSRTGIKQLQIAEQASFNMSNSKYQDDYYLLQKGTSAGASLRSTSISFNKPSYIPSIRLPITNEAYAGHFQLGGAMWGIYASAEVEAYQQKSEIAPEDEVQTKPMVGYLYYQKAASDPNAVMDFTRFNDNEVTNNTPIISAPQFSYDVYSIQGEGTGGTIRPYRDDLGTVRDNLTKSKDKSLSAGGDIGIPGHYGGNFNIIKTPSVIGEWIRGNKLKNLIGFSDAKGIDENVYFRNPGETSVLNKNQFDYIGGTNLVRFRLGTSTTNPTIEPYLEQFSKDSKQLTATSLLSTLPVTERKKRTQVTSYLTAEEATLIGLDTSIRSYLTGMSAAKNFQFDNISRVSDYRKKHHISQISVTEANGRRYVYGIPVYNIAQRDFSFSVDNTEIADDKVTFNAADTLNVKTANGKEGLIQITETPAYAHSFLLTGLLSPDYIDITGDGITEDDLGTAVKFNYSRTKQGAQWAEHAWRSPHTTGTTPTANFNAGNRTETKDDKGIISYGIRESWYVHSIESKSMVAIFTLEDRNDGKGATSPVAGVNTADLSLKRLKKIDLYNKADLKKNGLSSAKPIKTVWFAYSYSLCSGTPDNASGGKLTLDSIYFTYNGKDRGSKNKYVFSYGSTGTNPAYAFNASDRWGNYKPKSMNPAGLKNADYPYAIQDKTQKAAIDSNAAAWNLKKILLPSGAQLEVSYESDDYAFVQNRRATDMMEIAGLGKDATTITSNLYTVNGLGITTDHDYVFIKVPEACTTKAEVLQKYLLGIQQLAFKLSVNMEKGPEFIPCYATIADYGVFDATRIWVKLNQMDGLSPLSLAALEYLRQRLPGQAFPGYDVSEGNSLEKTAKVLDGMRTALTSAFKDPVNYLRKVGKAQTINTTKSFVRLNDPDGVKYGGGYRVKSVILKDNWHLMSAQDSAQYGQVYDYTTTETLNGVTRKISSGVASYEPSIGGEENPFQTIVQVTNTLPLGPASYGAIEMPVLDAFFPAAVVGYSKVTVTALKKATADVTKKSRSGIGRQVTEFYTAKDFPVYYSHTTLDAASDKQEHKNSMTNFFFKYAFDSRALSQGFLVETNDMHGKMKSQSSYAENDTATRINYTENFYRNTGARGLNDKFDFVYAAQGGLVEAGNMGIDVELMTDTREFAVKTSSLEVQGQLDWFVFGPVSFWLPFIWKVNGVSETNYRAVTTTKTVEYHGVLDSIVVIDKGSQVSTRNLVYDAETGEVVVTRTNNEFDKPVYNINYPAYWAYSGMGLAYKNIDAVYSNVIFLDGKITSGNVPAGDLESGDELYLVNPGTIPANCNKPAVPMTNRLVWAVDKNKNSSGLTNTTTDFIIMDSAGAFLSRSGATVRIVRSGKRNLLGTSAASVVSMTDPVVVVGPVRELSIPSTHKVISASATEYREKWQADDGVIQKRSLLFNSSTCTSSEIIDCSGYLEKHINPYKKGLLGDFAARRALLFYGSRLEKDPLVITNLPANGFLENFKLYWDFNASNNLVPDLANTQWVWNTEVTRVNAKGLEVETRDALNIYTAAQYGFKRTLPVAITTNARSNETVYEGFEDLDYEETINNALYNTCAQPQLDLRNLSNSSIVNTDLQPFKAHSGNYVLSVAASSTASKQVKVNVPILTDFSFDYSKKDTVKSLYQTGQNVGNKSWQPANSLSNSTDFVFASTNTLLNFEAHPLDSNTSYGKYHRFNIDYTFYMDVPASGNYPFGFNFGGTDHTDDVTATCTVSALSGEGPTGMIFYAKNCFWTYPNTGCSGGSDNTSRTVYLCKGTYQITLNLTSMFTCGNVNPPPNNCSQVSHNVVFQLQTPFTRYKSLTTQNGCISTIPVAATDSMINPVFSVPVGKRMVFSAWVREDCASPIGGVSCSDTGYVKNKVILSYTGSSQRDTLYPSGAIIEGWQRYEGYFVPPPAATQMTMDFVNSNNRPLYFDDIRLHPFNANMKSYVYDPITLRLVGELDENNYGRYYEYDEEGTLIRTKAETAEGVKTINETRSFKQRKVNQIQP</sequence>